<evidence type="ECO:0000256" key="7">
    <source>
        <dbReference type="ARBA" id="ARBA00022989"/>
    </source>
</evidence>
<reference evidence="11" key="1">
    <citation type="journal article" date="2020" name="mSystems">
        <title>Genome- and Community-Level Interaction Insights into Carbon Utilization and Element Cycling Functions of Hydrothermarchaeota in Hydrothermal Sediment.</title>
        <authorList>
            <person name="Zhou Z."/>
            <person name="Liu Y."/>
            <person name="Xu W."/>
            <person name="Pan J."/>
            <person name="Luo Z.H."/>
            <person name="Li M."/>
        </authorList>
    </citation>
    <scope>NUCLEOTIDE SEQUENCE [LARGE SCALE GENOMIC DNA]</scope>
    <source>
        <strain evidence="11">SpSt-456</strain>
    </source>
</reference>
<feature type="transmembrane region" description="Helical" evidence="9">
    <location>
        <begin position="189"/>
        <end position="208"/>
    </location>
</feature>
<dbReference type="InterPro" id="IPR043429">
    <property type="entry name" value="ArtM/GltK/GlnP/TcyL/YhdX-like"/>
</dbReference>
<proteinExistence type="inferred from homology"/>
<comment type="similarity">
    <text evidence="2">Belongs to the binding-protein-dependent transport system permease family. HisMQ subfamily.</text>
</comment>
<keyword evidence="6" id="KW-0029">Amino-acid transport</keyword>
<comment type="caution">
    <text evidence="11">The sequence shown here is derived from an EMBL/GenBank/DDBJ whole genome shotgun (WGS) entry which is preliminary data.</text>
</comment>
<dbReference type="Gene3D" id="1.10.3720.10">
    <property type="entry name" value="MetI-like"/>
    <property type="match status" value="1"/>
</dbReference>
<evidence type="ECO:0000259" key="10">
    <source>
        <dbReference type="PROSITE" id="PS50928"/>
    </source>
</evidence>
<dbReference type="InterPro" id="IPR010065">
    <property type="entry name" value="AA_ABC_transptr_permease_3TM"/>
</dbReference>
<dbReference type="PANTHER" id="PTHR30614">
    <property type="entry name" value="MEMBRANE COMPONENT OF AMINO ACID ABC TRANSPORTER"/>
    <property type="match status" value="1"/>
</dbReference>
<evidence type="ECO:0000256" key="2">
    <source>
        <dbReference type="ARBA" id="ARBA00010072"/>
    </source>
</evidence>
<dbReference type="SUPFAM" id="SSF161098">
    <property type="entry name" value="MetI-like"/>
    <property type="match status" value="1"/>
</dbReference>
<dbReference type="GO" id="GO:0006865">
    <property type="term" value="P:amino acid transport"/>
    <property type="evidence" value="ECO:0007669"/>
    <property type="project" value="UniProtKB-KW"/>
</dbReference>
<feature type="transmembrane region" description="Helical" evidence="9">
    <location>
        <begin position="20"/>
        <end position="42"/>
    </location>
</feature>
<dbReference type="GO" id="GO:0022857">
    <property type="term" value="F:transmembrane transporter activity"/>
    <property type="evidence" value="ECO:0007669"/>
    <property type="project" value="InterPro"/>
</dbReference>
<dbReference type="InterPro" id="IPR035906">
    <property type="entry name" value="MetI-like_sf"/>
</dbReference>
<comment type="subcellular location">
    <subcellularLocation>
        <location evidence="1">Cell inner membrane</location>
        <topology evidence="1">Multi-pass membrane protein</topology>
    </subcellularLocation>
    <subcellularLocation>
        <location evidence="9">Cell membrane</location>
        <topology evidence="9">Multi-pass membrane protein</topology>
    </subcellularLocation>
</comment>
<keyword evidence="4" id="KW-1003">Cell membrane</keyword>
<keyword evidence="5 9" id="KW-0812">Transmembrane</keyword>
<sequence length="225" mass="24883">MSDELLFLYGDLAPALLRGAAVSLRLIIPSAVLGFVCGVLAGSCRVYGFSLLRWAADAYVAVFRGFPLLVQLYIWYFGMPRLGLYLSPYEAAVLGFTLCSGAYHSEYIRGALLSIKRGQILAAQAIGMSRLQTLRHIILPQAVRRALPGCGNEWIYLIKYSSLAYMVTCIELTGEGKIVASSTFKYTEVFAAVGFVYLLFVTLATWVLKGLEKRLTLPGFEFHRV</sequence>
<dbReference type="CDD" id="cd06261">
    <property type="entry name" value="TM_PBP2"/>
    <property type="match status" value="1"/>
</dbReference>
<feature type="domain" description="ABC transmembrane type-1" evidence="10">
    <location>
        <begin position="20"/>
        <end position="208"/>
    </location>
</feature>
<dbReference type="GO" id="GO:0043190">
    <property type="term" value="C:ATP-binding cassette (ABC) transporter complex"/>
    <property type="evidence" value="ECO:0007669"/>
    <property type="project" value="InterPro"/>
</dbReference>
<dbReference type="NCBIfam" id="TIGR01726">
    <property type="entry name" value="HEQRo_perm_3TM"/>
    <property type="match status" value="1"/>
</dbReference>
<evidence type="ECO:0000256" key="3">
    <source>
        <dbReference type="ARBA" id="ARBA00022448"/>
    </source>
</evidence>
<evidence type="ECO:0000256" key="6">
    <source>
        <dbReference type="ARBA" id="ARBA00022970"/>
    </source>
</evidence>
<organism evidence="11">
    <name type="scientific">Desulfacinum infernum</name>
    <dbReference type="NCBI Taxonomy" id="35837"/>
    <lineage>
        <taxon>Bacteria</taxon>
        <taxon>Pseudomonadati</taxon>
        <taxon>Thermodesulfobacteriota</taxon>
        <taxon>Syntrophobacteria</taxon>
        <taxon>Syntrophobacterales</taxon>
        <taxon>Syntrophobacteraceae</taxon>
        <taxon>Desulfacinum</taxon>
    </lineage>
</organism>
<dbReference type="InterPro" id="IPR000515">
    <property type="entry name" value="MetI-like"/>
</dbReference>
<dbReference type="EMBL" id="DSTK01000005">
    <property type="protein sequence ID" value="HFK95810.1"/>
    <property type="molecule type" value="Genomic_DNA"/>
</dbReference>
<evidence type="ECO:0000256" key="8">
    <source>
        <dbReference type="ARBA" id="ARBA00023136"/>
    </source>
</evidence>
<gene>
    <name evidence="11" type="ORF">ENS06_00630</name>
</gene>
<name>A0A832A423_9BACT</name>
<protein>
    <submittedName>
        <fullName evidence="11">Amino acid ABC transporter permease</fullName>
    </submittedName>
</protein>
<dbReference type="Pfam" id="PF00528">
    <property type="entry name" value="BPD_transp_1"/>
    <property type="match status" value="1"/>
</dbReference>
<dbReference type="PANTHER" id="PTHR30614:SF0">
    <property type="entry name" value="L-CYSTINE TRANSPORT SYSTEM PERMEASE PROTEIN TCYL"/>
    <property type="match status" value="1"/>
</dbReference>
<dbReference type="PROSITE" id="PS50928">
    <property type="entry name" value="ABC_TM1"/>
    <property type="match status" value="1"/>
</dbReference>
<evidence type="ECO:0000256" key="9">
    <source>
        <dbReference type="RuleBase" id="RU363032"/>
    </source>
</evidence>
<keyword evidence="7 9" id="KW-1133">Transmembrane helix</keyword>
<evidence type="ECO:0000256" key="4">
    <source>
        <dbReference type="ARBA" id="ARBA00022475"/>
    </source>
</evidence>
<keyword evidence="3 9" id="KW-0813">Transport</keyword>
<evidence type="ECO:0000313" key="11">
    <source>
        <dbReference type="EMBL" id="HFK95810.1"/>
    </source>
</evidence>
<dbReference type="AlphaFoldDB" id="A0A832A423"/>
<evidence type="ECO:0000256" key="5">
    <source>
        <dbReference type="ARBA" id="ARBA00022692"/>
    </source>
</evidence>
<accession>A0A832A423</accession>
<evidence type="ECO:0000256" key="1">
    <source>
        <dbReference type="ARBA" id="ARBA00004429"/>
    </source>
</evidence>
<feature type="transmembrane region" description="Helical" evidence="9">
    <location>
        <begin position="54"/>
        <end position="76"/>
    </location>
</feature>
<keyword evidence="8 9" id="KW-0472">Membrane</keyword>